<organism evidence="2 3">
    <name type="scientific">Desmophyllum pertusum</name>
    <dbReference type="NCBI Taxonomy" id="174260"/>
    <lineage>
        <taxon>Eukaryota</taxon>
        <taxon>Metazoa</taxon>
        <taxon>Cnidaria</taxon>
        <taxon>Anthozoa</taxon>
        <taxon>Hexacorallia</taxon>
        <taxon>Scleractinia</taxon>
        <taxon>Caryophylliina</taxon>
        <taxon>Caryophylliidae</taxon>
        <taxon>Desmophyllum</taxon>
    </lineage>
</organism>
<comment type="caution">
    <text evidence="2">The sequence shown here is derived from an EMBL/GenBank/DDBJ whole genome shotgun (WGS) entry which is preliminary data.</text>
</comment>
<name>A0A9X0CNK7_9CNID</name>
<gene>
    <name evidence="2" type="ORF">OS493_035276</name>
</gene>
<reference evidence="2" key="1">
    <citation type="submission" date="2023-01" db="EMBL/GenBank/DDBJ databases">
        <title>Genome assembly of the deep-sea coral Lophelia pertusa.</title>
        <authorList>
            <person name="Herrera S."/>
            <person name="Cordes E."/>
        </authorList>
    </citation>
    <scope>NUCLEOTIDE SEQUENCE</scope>
    <source>
        <strain evidence="2">USNM1676648</strain>
        <tissue evidence="2">Polyp</tissue>
    </source>
</reference>
<feature type="transmembrane region" description="Helical" evidence="1">
    <location>
        <begin position="16"/>
        <end position="33"/>
    </location>
</feature>
<sequence>MRIQILPRSTGSNKDFYKFCVAFFVIIYVFLWLSRPGVDNGLIVKLENYEEPFEPKSMVLLNNTTENNTTELHGKDFPDSKAPEFTKHWCRQRRERLDWKAMLSPCVNKIGWNSSRDKANATDPNTSIISLWDIRPLAFYTANITLDFHFMQWLQGSSSGLVFIIGNAQGKYQRHLEVDGNRDYLQAPLWDGSPVEITVPPASDDEYLRGISNTDCDVKCSFMWDGYGRWVQNKWKPYFKDPHQKHEARTQKRNIMGLWRLCHVFFAHSLMQRKLCRDIFKRCNFSYNWIYPVNKFTAAKRDNDNFDYDNERVLQSFRRIVHDPQMDEKSAIIVNFGLHFVESTNFTNYKRLIDGLVRVLTDEEKDLISNVTRRKFRGTVIWKTTTAINKEKASNINLGHKRFMTQQRILLYNAYATAQMCRAGFYVLDVFPITDSYPQGTGTHGAHGPVKNDIVHYSNLAFRPAEELLEEYFDGK</sequence>
<keyword evidence="1" id="KW-0812">Transmembrane</keyword>
<keyword evidence="1" id="KW-0472">Membrane</keyword>
<dbReference type="InterPro" id="IPR036514">
    <property type="entry name" value="SGNH_hydro_sf"/>
</dbReference>
<evidence type="ECO:0000256" key="1">
    <source>
        <dbReference type="SAM" id="Phobius"/>
    </source>
</evidence>
<dbReference type="OrthoDB" id="5950832at2759"/>
<dbReference type="Gene3D" id="3.40.50.1110">
    <property type="entry name" value="SGNH hydrolase"/>
    <property type="match status" value="1"/>
</dbReference>
<protein>
    <submittedName>
        <fullName evidence="2">Uncharacterized protein</fullName>
    </submittedName>
</protein>
<dbReference type="Proteomes" id="UP001163046">
    <property type="component" value="Unassembled WGS sequence"/>
</dbReference>
<keyword evidence="3" id="KW-1185">Reference proteome</keyword>
<dbReference type="AlphaFoldDB" id="A0A9X0CNK7"/>
<evidence type="ECO:0000313" key="2">
    <source>
        <dbReference type="EMBL" id="KAJ7369930.1"/>
    </source>
</evidence>
<dbReference type="EMBL" id="MU826878">
    <property type="protein sequence ID" value="KAJ7369930.1"/>
    <property type="molecule type" value="Genomic_DNA"/>
</dbReference>
<keyword evidence="1" id="KW-1133">Transmembrane helix</keyword>
<proteinExistence type="predicted"/>
<accession>A0A9X0CNK7</accession>
<evidence type="ECO:0000313" key="3">
    <source>
        <dbReference type="Proteomes" id="UP001163046"/>
    </source>
</evidence>